<comment type="catalytic activity">
    <reaction evidence="4">
        <text>glycolate + NADP(+) = glyoxylate + NADPH + H(+)</text>
        <dbReference type="Rhea" id="RHEA:10992"/>
        <dbReference type="ChEBI" id="CHEBI:15378"/>
        <dbReference type="ChEBI" id="CHEBI:29805"/>
        <dbReference type="ChEBI" id="CHEBI:36655"/>
        <dbReference type="ChEBI" id="CHEBI:57783"/>
        <dbReference type="ChEBI" id="CHEBI:58349"/>
        <dbReference type="EC" id="1.1.1.79"/>
    </reaction>
</comment>
<dbReference type="GO" id="GO:0030267">
    <property type="term" value="F:glyoxylate reductase (NADPH) activity"/>
    <property type="evidence" value="ECO:0007669"/>
    <property type="project" value="UniProtKB-EC"/>
</dbReference>
<name>F0SPF0_RUBBR</name>
<dbReference type="InterPro" id="IPR029752">
    <property type="entry name" value="D-isomer_DH_CS1"/>
</dbReference>
<gene>
    <name evidence="12" type="ordered locus">Plabr_4687</name>
</gene>
<comment type="catalytic activity">
    <reaction evidence="2">
        <text>(R)-glycerate + NAD(+) = 3-hydroxypyruvate + NADH + H(+)</text>
        <dbReference type="Rhea" id="RHEA:17905"/>
        <dbReference type="ChEBI" id="CHEBI:15378"/>
        <dbReference type="ChEBI" id="CHEBI:16659"/>
        <dbReference type="ChEBI" id="CHEBI:17180"/>
        <dbReference type="ChEBI" id="CHEBI:57540"/>
        <dbReference type="ChEBI" id="CHEBI:57945"/>
        <dbReference type="EC" id="1.1.1.81"/>
    </reaction>
</comment>
<reference evidence="13" key="1">
    <citation type="submission" date="2011-02" db="EMBL/GenBank/DDBJ databases">
        <title>The complete genome of Planctomyces brasiliensis DSM 5305.</title>
        <authorList>
            <person name="Lucas S."/>
            <person name="Copeland A."/>
            <person name="Lapidus A."/>
            <person name="Bruce D."/>
            <person name="Goodwin L."/>
            <person name="Pitluck S."/>
            <person name="Kyrpides N."/>
            <person name="Mavromatis K."/>
            <person name="Pagani I."/>
            <person name="Ivanova N."/>
            <person name="Ovchinnikova G."/>
            <person name="Lu M."/>
            <person name="Detter J.C."/>
            <person name="Han C."/>
            <person name="Land M."/>
            <person name="Hauser L."/>
            <person name="Markowitz V."/>
            <person name="Cheng J.-F."/>
            <person name="Hugenholtz P."/>
            <person name="Woyke T."/>
            <person name="Wu D."/>
            <person name="Tindall B."/>
            <person name="Pomrenke H.G."/>
            <person name="Brambilla E."/>
            <person name="Klenk H.-P."/>
            <person name="Eisen J.A."/>
        </authorList>
    </citation>
    <scope>NUCLEOTIDE SEQUENCE [LARGE SCALE GENOMIC DNA]</scope>
    <source>
        <strain evidence="13">ATCC 49424 / DSM 5305 / JCM 21570 / NBRC 103401 / IFAM 1448</strain>
    </source>
</reference>
<evidence type="ECO:0000256" key="6">
    <source>
        <dbReference type="ARBA" id="ARBA00066661"/>
    </source>
</evidence>
<dbReference type="OrthoDB" id="277029at2"/>
<evidence type="ECO:0000259" key="11">
    <source>
        <dbReference type="Pfam" id="PF02826"/>
    </source>
</evidence>
<dbReference type="Pfam" id="PF00389">
    <property type="entry name" value="2-Hacid_dh"/>
    <property type="match status" value="1"/>
</dbReference>
<dbReference type="GO" id="GO:0005829">
    <property type="term" value="C:cytosol"/>
    <property type="evidence" value="ECO:0007669"/>
    <property type="project" value="TreeGrafter"/>
</dbReference>
<protein>
    <recommendedName>
        <fullName evidence="8">Glyoxylate/hydroxypyruvate reductase B</fullName>
        <ecNumber evidence="6">1.1.1.79</ecNumber>
        <ecNumber evidence="7">1.1.1.81</ecNumber>
    </recommendedName>
</protein>
<dbReference type="PANTHER" id="PTHR10996">
    <property type="entry name" value="2-HYDROXYACID DEHYDROGENASE-RELATED"/>
    <property type="match status" value="1"/>
</dbReference>
<evidence type="ECO:0000256" key="2">
    <source>
        <dbReference type="ARBA" id="ARBA00051801"/>
    </source>
</evidence>
<dbReference type="KEGG" id="pbs:Plabr_4687"/>
<dbReference type="Gene3D" id="3.40.50.720">
    <property type="entry name" value="NAD(P)-binding Rossmann-like Domain"/>
    <property type="match status" value="2"/>
</dbReference>
<evidence type="ECO:0000256" key="7">
    <source>
        <dbReference type="ARBA" id="ARBA00066674"/>
    </source>
</evidence>
<dbReference type="EC" id="1.1.1.79" evidence="6"/>
<dbReference type="RefSeq" id="WP_013630962.1">
    <property type="nucleotide sequence ID" value="NC_015174.1"/>
</dbReference>
<dbReference type="InterPro" id="IPR006140">
    <property type="entry name" value="D-isomer_DH_NAD-bd"/>
</dbReference>
<organism evidence="12 13">
    <name type="scientific">Rubinisphaera brasiliensis (strain ATCC 49424 / DSM 5305 / JCM 21570 / IAM 15109 / NBRC 103401 / IFAM 1448)</name>
    <name type="common">Planctomyces brasiliensis</name>
    <dbReference type="NCBI Taxonomy" id="756272"/>
    <lineage>
        <taxon>Bacteria</taxon>
        <taxon>Pseudomonadati</taxon>
        <taxon>Planctomycetota</taxon>
        <taxon>Planctomycetia</taxon>
        <taxon>Planctomycetales</taxon>
        <taxon>Planctomycetaceae</taxon>
        <taxon>Rubinisphaera</taxon>
    </lineage>
</organism>
<dbReference type="STRING" id="756272.Plabr_4687"/>
<dbReference type="EMBL" id="CP002546">
    <property type="protein sequence ID" value="ADY62258.1"/>
    <property type="molecule type" value="Genomic_DNA"/>
</dbReference>
<sequence>MSRPRVFITRRIPQVGLDLIGAVCDVDLWDEPLPPGRDELLKRIAGCDGVLTMLSEKVDDEFFDAAGEQLKVVSQYAVGFNNIDVDAAKSRNIAVGNTPGALTAATADLGFALLIAAARRLVEAHEYIHADKWKTWEPLGHIGWDLEGKTVGIVGMGRIGQAFAQRCYGGWGMNVIYTSRSPKPDAETQLRAKRVSFDELLEQSDFISVHTDLNEETAGMFNKSAFEKMKSNAIFINTARGGIHNQSDLVEALKNNVIGAAGLDVTDPEPPALDDPILHLPNCVVAPHIGSATISTRNAMAEIASDNLLNGIKGEPLRCSVT</sequence>
<dbReference type="GO" id="GO:0008465">
    <property type="term" value="F:hydroxypyruvate reductase (NADH) activity"/>
    <property type="evidence" value="ECO:0007669"/>
    <property type="project" value="RHEA"/>
</dbReference>
<comment type="similarity">
    <text evidence="5">Belongs to the D-isomer specific 2-hydroxyacid dehydrogenase family. GhrB subfamily.</text>
</comment>
<proteinExistence type="inferred from homology"/>
<dbReference type="HOGENOM" id="CLU_019796_1_2_0"/>
<dbReference type="CDD" id="cd05301">
    <property type="entry name" value="GDH"/>
    <property type="match status" value="1"/>
</dbReference>
<dbReference type="EC" id="1.1.1.81" evidence="7"/>
<evidence type="ECO:0000313" key="13">
    <source>
        <dbReference type="Proteomes" id="UP000006860"/>
    </source>
</evidence>
<evidence type="ECO:0000256" key="4">
    <source>
        <dbReference type="ARBA" id="ARBA00052769"/>
    </source>
</evidence>
<feature type="domain" description="D-isomer specific 2-hydroxyacid dehydrogenase catalytic" evidence="10">
    <location>
        <begin position="6"/>
        <end position="319"/>
    </location>
</feature>
<comment type="catalytic activity">
    <reaction evidence="3">
        <text>(R)-glycerate + NADP(+) = 3-hydroxypyruvate + NADPH + H(+)</text>
        <dbReference type="Rhea" id="RHEA:18657"/>
        <dbReference type="ChEBI" id="CHEBI:15378"/>
        <dbReference type="ChEBI" id="CHEBI:16659"/>
        <dbReference type="ChEBI" id="CHEBI:17180"/>
        <dbReference type="ChEBI" id="CHEBI:57783"/>
        <dbReference type="ChEBI" id="CHEBI:58349"/>
        <dbReference type="EC" id="1.1.1.81"/>
    </reaction>
</comment>
<evidence type="ECO:0000256" key="1">
    <source>
        <dbReference type="ARBA" id="ARBA00023002"/>
    </source>
</evidence>
<dbReference type="AlphaFoldDB" id="F0SPF0"/>
<evidence type="ECO:0000256" key="8">
    <source>
        <dbReference type="ARBA" id="ARBA00073362"/>
    </source>
</evidence>
<dbReference type="PANTHER" id="PTHR10996:SF277">
    <property type="entry name" value="GLYOXYLATE REDUCTASE_HYDROXYPYRUVATE REDUCTASE"/>
    <property type="match status" value="1"/>
</dbReference>
<dbReference type="InterPro" id="IPR006139">
    <property type="entry name" value="D-isomer_2_OHA_DH_cat_dom"/>
</dbReference>
<evidence type="ECO:0000256" key="9">
    <source>
        <dbReference type="RuleBase" id="RU003719"/>
    </source>
</evidence>
<dbReference type="InterPro" id="IPR036291">
    <property type="entry name" value="NAD(P)-bd_dom_sf"/>
</dbReference>
<dbReference type="PROSITE" id="PS00065">
    <property type="entry name" value="D_2_HYDROXYACID_DH_1"/>
    <property type="match status" value="1"/>
</dbReference>
<dbReference type="SUPFAM" id="SSF51735">
    <property type="entry name" value="NAD(P)-binding Rossmann-fold domains"/>
    <property type="match status" value="1"/>
</dbReference>
<evidence type="ECO:0000256" key="5">
    <source>
        <dbReference type="ARBA" id="ARBA00061278"/>
    </source>
</evidence>
<evidence type="ECO:0000256" key="3">
    <source>
        <dbReference type="ARBA" id="ARBA00052239"/>
    </source>
</evidence>
<accession>F0SPF0</accession>
<dbReference type="InterPro" id="IPR050223">
    <property type="entry name" value="D-isomer_2-hydroxyacid_DH"/>
</dbReference>
<feature type="domain" description="D-isomer specific 2-hydroxyacid dehydrogenase NAD-binding" evidence="11">
    <location>
        <begin position="111"/>
        <end position="290"/>
    </location>
</feature>
<dbReference type="SUPFAM" id="SSF52283">
    <property type="entry name" value="Formate/glycerate dehydrogenase catalytic domain-like"/>
    <property type="match status" value="1"/>
</dbReference>
<evidence type="ECO:0000259" key="10">
    <source>
        <dbReference type="Pfam" id="PF00389"/>
    </source>
</evidence>
<dbReference type="eggNOG" id="COG1052">
    <property type="taxonomic scope" value="Bacteria"/>
</dbReference>
<keyword evidence="13" id="KW-1185">Reference proteome</keyword>
<dbReference type="FunFam" id="3.40.50.720:FF:000026">
    <property type="entry name" value="Glyoxylate/hydroxypyruvate reductase B"/>
    <property type="match status" value="1"/>
</dbReference>
<dbReference type="GO" id="GO:0120509">
    <property type="term" value="F:hydroxypyruvate reductase (NADPH) activity"/>
    <property type="evidence" value="ECO:0007669"/>
    <property type="project" value="RHEA"/>
</dbReference>
<keyword evidence="1 9" id="KW-0560">Oxidoreductase</keyword>
<evidence type="ECO:0000313" key="12">
    <source>
        <dbReference type="EMBL" id="ADY62258.1"/>
    </source>
</evidence>
<dbReference type="GO" id="GO:0051287">
    <property type="term" value="F:NAD binding"/>
    <property type="evidence" value="ECO:0007669"/>
    <property type="project" value="InterPro"/>
</dbReference>
<dbReference type="Pfam" id="PF02826">
    <property type="entry name" value="2-Hacid_dh_C"/>
    <property type="match status" value="1"/>
</dbReference>
<dbReference type="Proteomes" id="UP000006860">
    <property type="component" value="Chromosome"/>
</dbReference>